<protein>
    <submittedName>
        <fullName evidence="3">PH (Pleckstrin Homology) domain-containing protein</fullName>
    </submittedName>
</protein>
<dbReference type="RefSeq" id="WP_123389406.1">
    <property type="nucleotide sequence ID" value="NZ_RKHO01000001.1"/>
</dbReference>
<dbReference type="Proteomes" id="UP000281738">
    <property type="component" value="Unassembled WGS sequence"/>
</dbReference>
<dbReference type="PANTHER" id="PTHR37938:SF1">
    <property type="entry name" value="BLL0215 PROTEIN"/>
    <property type="match status" value="1"/>
</dbReference>
<keyword evidence="1" id="KW-0812">Transmembrane</keyword>
<dbReference type="EMBL" id="RKHO01000001">
    <property type="protein sequence ID" value="ROR90221.1"/>
    <property type="molecule type" value="Genomic_DNA"/>
</dbReference>
<dbReference type="AlphaFoldDB" id="A0A3N2CRR1"/>
<keyword evidence="1" id="KW-1133">Transmembrane helix</keyword>
<keyword evidence="4" id="KW-1185">Reference proteome</keyword>
<evidence type="ECO:0000313" key="4">
    <source>
        <dbReference type="Proteomes" id="UP000281738"/>
    </source>
</evidence>
<sequence>MVISSKLLDDGERVLVGTRTHVKALLLPALLLVVTAGLAGFLSTLPGGERAGTWRLVIWVVALLVVLRASVLPFLRWLSTTYVVTDRRLITRTGLLTRTGHEIQLDRISDITYEKGLLDRVLGCGTLVVSDAGEMGIRLPDLPRVEQTQLAVSRQLYRSSRPHDDA</sequence>
<accession>A0A3N2CRR1</accession>
<reference evidence="3 4" key="1">
    <citation type="submission" date="2018-11" db="EMBL/GenBank/DDBJ databases">
        <title>Sequencing the genomes of 1000 actinobacteria strains.</title>
        <authorList>
            <person name="Klenk H.-P."/>
        </authorList>
    </citation>
    <scope>NUCLEOTIDE SEQUENCE [LARGE SCALE GENOMIC DNA]</scope>
    <source>
        <strain evidence="3 4">DSM 12652</strain>
    </source>
</reference>
<proteinExistence type="predicted"/>
<feature type="transmembrane region" description="Helical" evidence="1">
    <location>
        <begin position="25"/>
        <end position="44"/>
    </location>
</feature>
<comment type="caution">
    <text evidence="3">The sequence shown here is derived from an EMBL/GenBank/DDBJ whole genome shotgun (WGS) entry which is preliminary data.</text>
</comment>
<feature type="transmembrane region" description="Helical" evidence="1">
    <location>
        <begin position="56"/>
        <end position="78"/>
    </location>
</feature>
<feature type="domain" description="YdbS-like PH" evidence="2">
    <location>
        <begin position="77"/>
        <end position="147"/>
    </location>
</feature>
<keyword evidence="1" id="KW-0472">Membrane</keyword>
<dbReference type="OrthoDB" id="4350422at2"/>
<evidence type="ECO:0000256" key="1">
    <source>
        <dbReference type="SAM" id="Phobius"/>
    </source>
</evidence>
<dbReference type="InterPro" id="IPR005182">
    <property type="entry name" value="YdbS-like_PH"/>
</dbReference>
<evidence type="ECO:0000313" key="3">
    <source>
        <dbReference type="EMBL" id="ROR90221.1"/>
    </source>
</evidence>
<evidence type="ECO:0000259" key="2">
    <source>
        <dbReference type="Pfam" id="PF03703"/>
    </source>
</evidence>
<organism evidence="3 4">
    <name type="scientific">Nocardioides aurantiacus</name>
    <dbReference type="NCBI Taxonomy" id="86796"/>
    <lineage>
        <taxon>Bacteria</taxon>
        <taxon>Bacillati</taxon>
        <taxon>Actinomycetota</taxon>
        <taxon>Actinomycetes</taxon>
        <taxon>Propionibacteriales</taxon>
        <taxon>Nocardioidaceae</taxon>
        <taxon>Nocardioides</taxon>
    </lineage>
</organism>
<dbReference type="Pfam" id="PF03703">
    <property type="entry name" value="bPH_2"/>
    <property type="match status" value="1"/>
</dbReference>
<name>A0A3N2CRR1_9ACTN</name>
<dbReference type="PANTHER" id="PTHR37938">
    <property type="entry name" value="BLL0215 PROTEIN"/>
    <property type="match status" value="1"/>
</dbReference>
<gene>
    <name evidence="3" type="ORF">EDD33_1056</name>
</gene>